<evidence type="ECO:0000313" key="1">
    <source>
        <dbReference type="EMBL" id="MBP1993760.1"/>
    </source>
</evidence>
<comment type="caution">
    <text evidence="1">The sequence shown here is derived from an EMBL/GenBank/DDBJ whole genome shotgun (WGS) entry which is preliminary data.</text>
</comment>
<keyword evidence="2" id="KW-1185">Reference proteome</keyword>
<dbReference type="Proteomes" id="UP001519287">
    <property type="component" value="Unassembled WGS sequence"/>
</dbReference>
<evidence type="ECO:0008006" key="3">
    <source>
        <dbReference type="Google" id="ProtNLM"/>
    </source>
</evidence>
<name>A0ABS4J397_9BACL</name>
<organism evidence="1 2">
    <name type="scientific">Paenibacillus eucommiae</name>
    <dbReference type="NCBI Taxonomy" id="1355755"/>
    <lineage>
        <taxon>Bacteria</taxon>
        <taxon>Bacillati</taxon>
        <taxon>Bacillota</taxon>
        <taxon>Bacilli</taxon>
        <taxon>Bacillales</taxon>
        <taxon>Paenibacillaceae</taxon>
        <taxon>Paenibacillus</taxon>
    </lineage>
</organism>
<reference evidence="1 2" key="1">
    <citation type="submission" date="2021-03" db="EMBL/GenBank/DDBJ databases">
        <title>Genomic Encyclopedia of Type Strains, Phase IV (KMG-IV): sequencing the most valuable type-strain genomes for metagenomic binning, comparative biology and taxonomic classification.</title>
        <authorList>
            <person name="Goeker M."/>
        </authorList>
    </citation>
    <scope>NUCLEOTIDE SEQUENCE [LARGE SCALE GENOMIC DNA]</scope>
    <source>
        <strain evidence="1 2">DSM 26048</strain>
    </source>
</reference>
<protein>
    <recommendedName>
        <fullName evidence="3">Lipoprotein LpqB beta-propeller domain-containing protein</fullName>
    </recommendedName>
</protein>
<dbReference type="EMBL" id="JAGGLB010000021">
    <property type="protein sequence ID" value="MBP1993760.1"/>
    <property type="molecule type" value="Genomic_DNA"/>
</dbReference>
<accession>A0ABS4J397</accession>
<dbReference type="PROSITE" id="PS51257">
    <property type="entry name" value="PROKAR_LIPOPROTEIN"/>
    <property type="match status" value="1"/>
</dbReference>
<dbReference type="SUPFAM" id="SSF82171">
    <property type="entry name" value="DPP6 N-terminal domain-like"/>
    <property type="match status" value="1"/>
</dbReference>
<dbReference type="RefSeq" id="WP_209975646.1">
    <property type="nucleotide sequence ID" value="NZ_JAGGLB010000021.1"/>
</dbReference>
<proteinExistence type="predicted"/>
<evidence type="ECO:0000313" key="2">
    <source>
        <dbReference type="Proteomes" id="UP001519287"/>
    </source>
</evidence>
<gene>
    <name evidence="1" type="ORF">J2Z66_005386</name>
</gene>
<sequence>MKASYGWVILIFVILLSAAGCKDTEQGVENPNPDNAFPVMEHVQSVKVMNNNGSEVIFELNEEEDIVALLQGLQDAVPSYIDDPEPNGRLYKVEMKNELTTQTYTVNDLRETDSLDFSVKIYTESSEGQGQAWELSSAWIRLLLGYTSAIVEPLLYVSTNEDSSSVIVQSTLSLDRGSVEKAIKDTLITSVAVSGGQPQYHIYWSDSQRFVVRFPNLEEGTSVHFRLDGVLSETGVSFASESQPIRNLAVLNSQKPLKGLKWVNINSEIIREQKLESAVLIQPIWTDNQDKDSILVYHPDDSQSLIQLSTGDLKSINIREWPDLEEVYGNDYGTNVLFSDRFVEEKSYAVKGNRTVYSVNRKTGEAKKLYSSEKPIYGMASSPDSNRIAILVSSESFIGPFADLIVINKEGKEIFRKKEASYVGHSDGFLFVYPMTWVDDQTIGVPYRWKDEDRYVSGNSYIHIKDASIKNEEEVTLPNEAIELLEQYTGGPGSVEIIRVLPSPKGDQGRYYAVQISNTGCWLIDVISKKVTWLGPGTLVQWNELGEVVVWQSKQEGSIHIIGL</sequence>